<reference evidence="1 2" key="1">
    <citation type="submission" date="2012-08" db="EMBL/GenBank/DDBJ databases">
        <title>Whole genome shotgun sequence of Gordonia rhizosphera NBRC 16068.</title>
        <authorList>
            <person name="Takarada H."/>
            <person name="Isaki S."/>
            <person name="Hosoyama A."/>
            <person name="Tsuchikane K."/>
            <person name="Katsumata H."/>
            <person name="Baba S."/>
            <person name="Ohji S."/>
            <person name="Yamazaki S."/>
            <person name="Fujita N."/>
        </authorList>
    </citation>
    <scope>NUCLEOTIDE SEQUENCE [LARGE SCALE GENOMIC DNA]</scope>
    <source>
        <strain evidence="1 2">NBRC 16068</strain>
    </source>
</reference>
<evidence type="ECO:0000313" key="2">
    <source>
        <dbReference type="Proteomes" id="UP000008363"/>
    </source>
</evidence>
<gene>
    <name evidence="1" type="ORF">GORHZ_189_00130</name>
</gene>
<keyword evidence="2" id="KW-1185">Reference proteome</keyword>
<dbReference type="STRING" id="1108045.GORHZ_189_00130"/>
<accession>K6X1R2</accession>
<dbReference type="eggNOG" id="ENOG5033TR6">
    <property type="taxonomic scope" value="Bacteria"/>
</dbReference>
<comment type="caution">
    <text evidence="1">The sequence shown here is derived from an EMBL/GenBank/DDBJ whole genome shotgun (WGS) entry which is preliminary data.</text>
</comment>
<dbReference type="EMBL" id="BAHC01000189">
    <property type="protein sequence ID" value="GAB92739.1"/>
    <property type="molecule type" value="Genomic_DNA"/>
</dbReference>
<dbReference type="OrthoDB" id="4377297at2"/>
<organism evidence="1 2">
    <name type="scientific">Gordonia rhizosphera NBRC 16068</name>
    <dbReference type="NCBI Taxonomy" id="1108045"/>
    <lineage>
        <taxon>Bacteria</taxon>
        <taxon>Bacillati</taxon>
        <taxon>Actinomycetota</taxon>
        <taxon>Actinomycetes</taxon>
        <taxon>Mycobacteriales</taxon>
        <taxon>Gordoniaceae</taxon>
        <taxon>Gordonia</taxon>
    </lineage>
</organism>
<protein>
    <submittedName>
        <fullName evidence="1">Uncharacterized protein</fullName>
    </submittedName>
</protein>
<name>K6X1R2_9ACTN</name>
<dbReference type="AlphaFoldDB" id="K6X1R2"/>
<dbReference type="RefSeq" id="WP_006337431.1">
    <property type="nucleotide sequence ID" value="NZ_BAHC01000189.1"/>
</dbReference>
<dbReference type="Proteomes" id="UP000008363">
    <property type="component" value="Unassembled WGS sequence"/>
</dbReference>
<sequence>MRKRASGYGLWERAVQRGGVGHTAAAFTILNAVGRIAHADDDDVLASLALSTRASLLRQAGRHDAAAPLDGRALVYVGADPGDDPWHRAAVLDAMVGLAADDLGLLRFDAARRLLARARRMMNDRDDDWFAGRRPRLRVEWVSAELAVYTGRPASACHHADAAMRLCEADDTPERHRVKTQLIAAAAAAAAGDVDIARDLAAHVTTRARDAGLLPLLWASLALRRGFDPADQGVEADLARVRAELIARGVPFPADTGGAGRPGMGTHR</sequence>
<proteinExistence type="predicted"/>
<evidence type="ECO:0000313" key="1">
    <source>
        <dbReference type="EMBL" id="GAB92739.1"/>
    </source>
</evidence>